<protein>
    <submittedName>
        <fullName evidence="1">Uncharacterized protein</fullName>
    </submittedName>
</protein>
<reference evidence="1 2" key="1">
    <citation type="submission" date="2015-11" db="EMBL/GenBank/DDBJ databases">
        <title>Expanding the genomic diversity of Burkholderia species for the development of highly accurate diagnostics.</title>
        <authorList>
            <person name="Sahl J."/>
            <person name="Keim P."/>
            <person name="Wagner D."/>
        </authorList>
    </citation>
    <scope>NUCLEOTIDE SEQUENCE [LARGE SCALE GENOMIC DNA]</scope>
    <source>
        <strain evidence="1 2">MSMB1137WGS</strain>
    </source>
</reference>
<name>A0AAW3NAL9_9BURK</name>
<evidence type="ECO:0000313" key="2">
    <source>
        <dbReference type="Proteomes" id="UP000056732"/>
    </source>
</evidence>
<dbReference type="Proteomes" id="UP000056732">
    <property type="component" value="Unassembled WGS sequence"/>
</dbReference>
<sequence length="162" mass="16997">MYPFTKSEVFEMASCRGFYLTFKENMDAMGLPVPASLFSTQQQALTTIGAIATAVKTFGSRVTIGELIGAGVLSDVLVYAGSLYASWYVGAAIGSLLVASGHSLSCSNGIDASRSAANVLSKHGIRIDGALARHLASHPEVFALGTARHHYRVMSLAQQAAA</sequence>
<comment type="caution">
    <text evidence="1">The sequence shown here is derived from an EMBL/GenBank/DDBJ whole genome shotgun (WGS) entry which is preliminary data.</text>
</comment>
<gene>
    <name evidence="1" type="ORF">WK53_03895</name>
</gene>
<evidence type="ECO:0000313" key="1">
    <source>
        <dbReference type="EMBL" id="KVT55113.1"/>
    </source>
</evidence>
<proteinExistence type="predicted"/>
<organism evidence="1 2">
    <name type="scientific">Burkholderia ubonensis</name>
    <dbReference type="NCBI Taxonomy" id="101571"/>
    <lineage>
        <taxon>Bacteria</taxon>
        <taxon>Pseudomonadati</taxon>
        <taxon>Pseudomonadota</taxon>
        <taxon>Betaproteobacteria</taxon>
        <taxon>Burkholderiales</taxon>
        <taxon>Burkholderiaceae</taxon>
        <taxon>Burkholderia</taxon>
        <taxon>Burkholderia cepacia complex</taxon>
    </lineage>
</organism>
<accession>A0AAW3NAL9</accession>
<dbReference type="AlphaFoldDB" id="A0AAW3NAL9"/>
<dbReference type="EMBL" id="LPDO01000066">
    <property type="protein sequence ID" value="KVT55113.1"/>
    <property type="molecule type" value="Genomic_DNA"/>
</dbReference>